<feature type="short sequence motif" description="TFG box" evidence="3">
    <location>
        <begin position="352"/>
        <end position="372"/>
    </location>
</feature>
<dbReference type="RefSeq" id="XP_022257370.1">
    <property type="nucleotide sequence ID" value="XM_022401662.1"/>
</dbReference>
<protein>
    <submittedName>
        <fullName evidence="10">Protein LSM14 homolog B-like isoform X1</fullName>
    </submittedName>
</protein>
<evidence type="ECO:0000256" key="1">
    <source>
        <dbReference type="ARBA" id="ARBA00010415"/>
    </source>
</evidence>
<feature type="domain" description="DFDF" evidence="5">
    <location>
        <begin position="272"/>
        <end position="308"/>
    </location>
</feature>
<dbReference type="Proteomes" id="UP000694941">
    <property type="component" value="Unplaced"/>
</dbReference>
<feature type="region of interest" description="Disordered" evidence="4">
    <location>
        <begin position="391"/>
        <end position="423"/>
    </location>
</feature>
<dbReference type="GeneID" id="106473170"/>
<evidence type="ECO:0000313" key="10">
    <source>
        <dbReference type="RefSeq" id="XP_022257370.1"/>
    </source>
</evidence>
<dbReference type="Pfam" id="PF09532">
    <property type="entry name" value="FDF"/>
    <property type="match status" value="1"/>
</dbReference>
<evidence type="ECO:0000259" key="6">
    <source>
        <dbReference type="PROSITE" id="PS51513"/>
    </source>
</evidence>
<dbReference type="Gene3D" id="2.30.30.100">
    <property type="match status" value="1"/>
</dbReference>
<organism evidence="9 10">
    <name type="scientific">Limulus polyphemus</name>
    <name type="common">Atlantic horseshoe crab</name>
    <dbReference type="NCBI Taxonomy" id="6850"/>
    <lineage>
        <taxon>Eukaryota</taxon>
        <taxon>Metazoa</taxon>
        <taxon>Ecdysozoa</taxon>
        <taxon>Arthropoda</taxon>
        <taxon>Chelicerata</taxon>
        <taxon>Merostomata</taxon>
        <taxon>Xiphosura</taxon>
        <taxon>Limulidae</taxon>
        <taxon>Limulus</taxon>
    </lineage>
</organism>
<dbReference type="InterPro" id="IPR025761">
    <property type="entry name" value="FFD_box"/>
</dbReference>
<gene>
    <name evidence="10" type="primary">LOC106473170</name>
</gene>
<dbReference type="PROSITE" id="PS51513">
    <property type="entry name" value="FFD"/>
    <property type="match status" value="1"/>
</dbReference>
<dbReference type="InterPro" id="IPR010920">
    <property type="entry name" value="LSM_dom_sf"/>
</dbReference>
<dbReference type="PANTHER" id="PTHR13586">
    <property type="entry name" value="SCD6 PROTEIN-RELATED"/>
    <property type="match status" value="1"/>
</dbReference>
<dbReference type="InterPro" id="IPR025762">
    <property type="entry name" value="DFDF"/>
</dbReference>
<reference evidence="10" key="1">
    <citation type="submission" date="2025-08" db="UniProtKB">
        <authorList>
            <consortium name="RefSeq"/>
        </authorList>
    </citation>
    <scope>IDENTIFICATION</scope>
    <source>
        <tissue evidence="10">Muscle</tissue>
    </source>
</reference>
<feature type="short sequence motif" description="FFD box" evidence="2">
    <location>
        <begin position="328"/>
        <end position="344"/>
    </location>
</feature>
<dbReference type="PROSITE" id="PS51512">
    <property type="entry name" value="DFDF"/>
    <property type="match status" value="1"/>
</dbReference>
<dbReference type="SMART" id="SM01199">
    <property type="entry name" value="FDF"/>
    <property type="match status" value="1"/>
</dbReference>
<keyword evidence="9" id="KW-1185">Reference proteome</keyword>
<evidence type="ECO:0000256" key="3">
    <source>
        <dbReference type="PROSITE-ProRule" id="PRU00869"/>
    </source>
</evidence>
<feature type="domain" description="TFG box profile" evidence="7">
    <location>
        <begin position="352"/>
        <end position="372"/>
    </location>
</feature>
<accession>A0ABM1TNB4</accession>
<dbReference type="Pfam" id="PF12701">
    <property type="entry name" value="LSM14"/>
    <property type="match status" value="1"/>
</dbReference>
<dbReference type="PROSITE" id="PS51536">
    <property type="entry name" value="TFG"/>
    <property type="match status" value="1"/>
</dbReference>
<feature type="compositionally biased region" description="Polar residues" evidence="4">
    <location>
        <begin position="164"/>
        <end position="184"/>
    </location>
</feature>
<feature type="region of interest" description="Disordered" evidence="4">
    <location>
        <begin position="304"/>
        <end position="325"/>
    </location>
</feature>
<comment type="similarity">
    <text evidence="1">Belongs to the LSM14 family.</text>
</comment>
<feature type="domain" description="FFD box profile" evidence="6">
    <location>
        <begin position="328"/>
        <end position="344"/>
    </location>
</feature>
<proteinExistence type="inferred from homology"/>
<evidence type="ECO:0000313" key="9">
    <source>
        <dbReference type="Proteomes" id="UP000694941"/>
    </source>
</evidence>
<feature type="compositionally biased region" description="Polar residues" evidence="4">
    <location>
        <begin position="210"/>
        <end position="228"/>
    </location>
</feature>
<evidence type="ECO:0000256" key="2">
    <source>
        <dbReference type="PROSITE-ProRule" id="PRU00846"/>
    </source>
</evidence>
<sequence>MSGGVPYLGSKISLISKSEIRYEGILYTIDTKESTVALAKVRSFGTEDRPTDRPVAPRDEVYEYIIFRASDIKDLHVCEPPKPQPTLTGGLPNDPAIVQVTSSWGRLSTSSNLSVCMHSAPVSGMPFPPTSTFSQPGTYGPIGAIPPYQSYAQPSHLPQPFMMSASQSGSRSETPTPTPQQRKSPTMDAGVQTSGGSVQVQEEPRKQRQGVPQRSTNISRQATRPANVQINQQPQFTQQQQQRRQFSTSNRGQQRGWFQRRPRGPRFRQNPANRRDVLQFEGEYDFEQANAEFQELENKLARTKIDDKKDDSGNETQAGDVQDEDDVVYYDRSKSFFDNISCEALERSKGNLRRVDWRRERKLNVETFGNSANLSRRYPWRGGRGGFRGYRGRGVMRSNRGEGRGGGFRSQLSSTPTKEVNAV</sequence>
<dbReference type="SMART" id="SM01271">
    <property type="entry name" value="LSM14"/>
    <property type="match status" value="1"/>
</dbReference>
<evidence type="ECO:0000256" key="4">
    <source>
        <dbReference type="SAM" id="MobiDB-lite"/>
    </source>
</evidence>
<dbReference type="CDD" id="cd01736">
    <property type="entry name" value="LSm14_N"/>
    <property type="match status" value="1"/>
</dbReference>
<dbReference type="SUPFAM" id="SSF50182">
    <property type="entry name" value="Sm-like ribonucleoproteins"/>
    <property type="match status" value="1"/>
</dbReference>
<feature type="domain" description="Sm" evidence="8">
    <location>
        <begin position="1"/>
        <end position="81"/>
    </location>
</feature>
<feature type="compositionally biased region" description="Low complexity" evidence="4">
    <location>
        <begin position="229"/>
        <end position="257"/>
    </location>
</feature>
<feature type="region of interest" description="Disordered" evidence="4">
    <location>
        <begin position="150"/>
        <end position="274"/>
    </location>
</feature>
<evidence type="ECO:0000259" key="8">
    <source>
        <dbReference type="PROSITE" id="PS52002"/>
    </source>
</evidence>
<dbReference type="InterPro" id="IPR025768">
    <property type="entry name" value="TFG_box"/>
</dbReference>
<feature type="compositionally biased region" description="Polar residues" evidence="4">
    <location>
        <begin position="191"/>
        <end position="200"/>
    </location>
</feature>
<dbReference type="PROSITE" id="PS52002">
    <property type="entry name" value="SM"/>
    <property type="match status" value="1"/>
</dbReference>
<name>A0ABM1TNB4_LIMPO</name>
<dbReference type="PANTHER" id="PTHR13586:SF0">
    <property type="entry name" value="TRAILER HITCH, ISOFORM H"/>
    <property type="match status" value="1"/>
</dbReference>
<feature type="compositionally biased region" description="Polar residues" evidence="4">
    <location>
        <begin position="410"/>
        <end position="423"/>
    </location>
</feature>
<dbReference type="InterPro" id="IPR047575">
    <property type="entry name" value="Sm"/>
</dbReference>
<dbReference type="InterPro" id="IPR019050">
    <property type="entry name" value="FDF_dom"/>
</dbReference>
<dbReference type="InterPro" id="IPR025609">
    <property type="entry name" value="Lsm14-like_N"/>
</dbReference>
<evidence type="ECO:0000259" key="5">
    <source>
        <dbReference type="PROSITE" id="PS51512"/>
    </source>
</evidence>
<evidence type="ECO:0000259" key="7">
    <source>
        <dbReference type="PROSITE" id="PS51536"/>
    </source>
</evidence>